<feature type="region of interest" description="Disordered" evidence="6">
    <location>
        <begin position="18"/>
        <end position="84"/>
    </location>
</feature>
<evidence type="ECO:0000256" key="6">
    <source>
        <dbReference type="SAM" id="MobiDB-lite"/>
    </source>
</evidence>
<dbReference type="RefSeq" id="WP_031366142.1">
    <property type="nucleotide sequence ID" value="NZ_FPKS01000004.1"/>
</dbReference>
<feature type="compositionally biased region" description="Low complexity" evidence="6">
    <location>
        <begin position="28"/>
        <end position="48"/>
    </location>
</feature>
<keyword evidence="10" id="KW-1185">Reference proteome</keyword>
<dbReference type="InterPro" id="IPR038594">
    <property type="entry name" value="SepF-like_sf"/>
</dbReference>
<dbReference type="GO" id="GO:0043093">
    <property type="term" value="P:FtsZ-dependent cytokinesis"/>
    <property type="evidence" value="ECO:0007669"/>
    <property type="project" value="UniProtKB-UniRule"/>
</dbReference>
<gene>
    <name evidence="5" type="primary">sepF</name>
    <name evidence="7" type="ORF">RR45_GL000222</name>
    <name evidence="8" type="ORF">SAMN02746068_01087</name>
</gene>
<comment type="function">
    <text evidence="4 5">Cell division protein that is part of the divisome complex and is recruited early to the Z-ring. Probably stimulates Z-ring formation, perhaps through the cross-linking of FtsZ protofilaments. Its function overlaps with FtsA.</text>
</comment>
<feature type="compositionally biased region" description="Polar residues" evidence="6">
    <location>
        <begin position="66"/>
        <end position="84"/>
    </location>
</feature>
<dbReference type="InterPro" id="IPR023052">
    <property type="entry name" value="Cell_div_SepF"/>
</dbReference>
<keyword evidence="1 5" id="KW-0132">Cell division</keyword>
<dbReference type="EMBL" id="FPKS01000004">
    <property type="protein sequence ID" value="SFZ74062.1"/>
    <property type="molecule type" value="Genomic_DNA"/>
</dbReference>
<protein>
    <recommendedName>
        <fullName evidence="5">Cell division protein SepF</fullName>
    </recommendedName>
</protein>
<comment type="subcellular location">
    <subcellularLocation>
        <location evidence="5">Cytoplasm</location>
    </subcellularLocation>
    <text evidence="5">Localizes to the division site, in a FtsZ-dependent manner.</text>
</comment>
<evidence type="ECO:0000256" key="2">
    <source>
        <dbReference type="ARBA" id="ARBA00023210"/>
    </source>
</evidence>
<evidence type="ECO:0000313" key="8">
    <source>
        <dbReference type="EMBL" id="SFZ74062.1"/>
    </source>
</evidence>
<evidence type="ECO:0000256" key="3">
    <source>
        <dbReference type="ARBA" id="ARBA00023306"/>
    </source>
</evidence>
<comment type="subunit">
    <text evidence="5">Homodimer. Interacts with FtsZ.</text>
</comment>
<dbReference type="OrthoDB" id="9815206at2"/>
<sequence>MALKDYIEKAKDYFNLGEEEESAPAARPQVVPNQASAQPQAQARPQVVTNVSPKAEIKSERKQSRQSDIAANTTRQTSQQRPVSSSIVPTIAIKEPAAYDNIMESARVIRNGESVLVNFKNMGDQQARRSIDFLTGVVFTLDGDIQNVGGQIFLLTPNGMTVDAEKELSILAGRNFEGLDTY</sequence>
<name>A0A1K2HBC1_9LACT</name>
<dbReference type="EMBL" id="JXJT01000001">
    <property type="protein sequence ID" value="PCS04903.1"/>
    <property type="molecule type" value="Genomic_DNA"/>
</dbReference>
<dbReference type="HAMAP" id="MF_01197">
    <property type="entry name" value="SepF"/>
    <property type="match status" value="1"/>
</dbReference>
<reference evidence="7 10" key="1">
    <citation type="submission" date="2014-12" db="EMBL/GenBank/DDBJ databases">
        <title>Draft genome sequences of 10 type strains of Lactococcus.</title>
        <authorList>
            <person name="Sun Z."/>
            <person name="Zhong Z."/>
            <person name="Liu W."/>
            <person name="Zhang W."/>
            <person name="Zhang H."/>
        </authorList>
    </citation>
    <scope>NUCLEOTIDE SEQUENCE [LARGE SCALE GENOMIC DNA]</scope>
    <source>
        <strain evidence="7 10">DSM 22330</strain>
    </source>
</reference>
<evidence type="ECO:0000313" key="7">
    <source>
        <dbReference type="EMBL" id="PCS04903.1"/>
    </source>
</evidence>
<feature type="compositionally biased region" description="Basic and acidic residues" evidence="6">
    <location>
        <begin position="55"/>
        <end position="65"/>
    </location>
</feature>
<evidence type="ECO:0000313" key="10">
    <source>
        <dbReference type="Proteomes" id="UP000218979"/>
    </source>
</evidence>
<dbReference type="Proteomes" id="UP000185655">
    <property type="component" value="Unassembled WGS sequence"/>
</dbReference>
<keyword evidence="5" id="KW-0963">Cytoplasm</keyword>
<evidence type="ECO:0000256" key="5">
    <source>
        <dbReference type="HAMAP-Rule" id="MF_01197"/>
    </source>
</evidence>
<dbReference type="AlphaFoldDB" id="A0A1K2HBC1"/>
<dbReference type="Proteomes" id="UP000218979">
    <property type="component" value="Unassembled WGS sequence"/>
</dbReference>
<evidence type="ECO:0000256" key="4">
    <source>
        <dbReference type="ARBA" id="ARBA00044936"/>
    </source>
</evidence>
<dbReference type="PANTHER" id="PTHR35798">
    <property type="entry name" value="CELL DIVISION PROTEIN SEPF"/>
    <property type="match status" value="1"/>
</dbReference>
<dbReference type="PANTHER" id="PTHR35798:SF1">
    <property type="entry name" value="CELL DIVISION PROTEIN SEPF"/>
    <property type="match status" value="1"/>
</dbReference>
<keyword evidence="2 5" id="KW-0717">Septation</keyword>
<dbReference type="GO" id="GO:0005737">
    <property type="term" value="C:cytoplasm"/>
    <property type="evidence" value="ECO:0007669"/>
    <property type="project" value="UniProtKB-SubCell"/>
</dbReference>
<dbReference type="Gene3D" id="3.30.110.150">
    <property type="entry name" value="SepF-like protein"/>
    <property type="match status" value="1"/>
</dbReference>
<keyword evidence="3 5" id="KW-0131">Cell cycle</keyword>
<proteinExistence type="inferred from homology"/>
<dbReference type="STRING" id="1122154.SAMN02746068_01087"/>
<comment type="similarity">
    <text evidence="5">Belongs to the SepF family.</text>
</comment>
<evidence type="ECO:0000256" key="1">
    <source>
        <dbReference type="ARBA" id="ARBA00022618"/>
    </source>
</evidence>
<reference evidence="8 9" key="2">
    <citation type="submission" date="2016-11" db="EMBL/GenBank/DDBJ databases">
        <authorList>
            <person name="Jaros S."/>
            <person name="Januszkiewicz K."/>
            <person name="Wedrychowicz H."/>
        </authorList>
    </citation>
    <scope>NUCLEOTIDE SEQUENCE [LARGE SCALE GENOMIC DNA]</scope>
    <source>
        <strain evidence="8 9">DSM 22330</strain>
    </source>
</reference>
<dbReference type="GO" id="GO:0000917">
    <property type="term" value="P:division septum assembly"/>
    <property type="evidence" value="ECO:0007669"/>
    <property type="project" value="UniProtKB-KW"/>
</dbReference>
<dbReference type="InterPro" id="IPR007561">
    <property type="entry name" value="Cell_div_SepF/SepF-rel"/>
</dbReference>
<dbReference type="Pfam" id="PF04472">
    <property type="entry name" value="SepF"/>
    <property type="match status" value="1"/>
</dbReference>
<organism evidence="8 9">
    <name type="scientific">Pseudolactococcus chungangensis CAU 28 = DSM 22330</name>
    <dbReference type="NCBI Taxonomy" id="1122154"/>
    <lineage>
        <taxon>Bacteria</taxon>
        <taxon>Bacillati</taxon>
        <taxon>Bacillota</taxon>
        <taxon>Bacilli</taxon>
        <taxon>Lactobacillales</taxon>
        <taxon>Streptococcaceae</taxon>
        <taxon>Pseudolactococcus</taxon>
    </lineage>
</organism>
<evidence type="ECO:0000313" key="9">
    <source>
        <dbReference type="Proteomes" id="UP000185655"/>
    </source>
</evidence>
<accession>A0A1K2HBC1</accession>